<dbReference type="GO" id="GO:0020037">
    <property type="term" value="F:heme binding"/>
    <property type="evidence" value="ECO:0007669"/>
    <property type="project" value="InterPro"/>
</dbReference>
<proteinExistence type="inferred from homology"/>
<comment type="caution">
    <text evidence="8">The sequence shown here is derived from an EMBL/GenBank/DDBJ whole genome shotgun (WGS) entry which is preliminary data.</text>
</comment>
<evidence type="ECO:0000313" key="8">
    <source>
        <dbReference type="EMBL" id="CAF1398962.1"/>
    </source>
</evidence>
<dbReference type="Proteomes" id="UP000663870">
    <property type="component" value="Unassembled WGS sequence"/>
</dbReference>
<dbReference type="SUPFAM" id="SSF48264">
    <property type="entry name" value="Cytochrome P450"/>
    <property type="match status" value="1"/>
</dbReference>
<evidence type="ECO:0008006" key="12">
    <source>
        <dbReference type="Google" id="ProtNLM"/>
    </source>
</evidence>
<dbReference type="Proteomes" id="UP000663854">
    <property type="component" value="Unassembled WGS sequence"/>
</dbReference>
<evidence type="ECO:0000313" key="11">
    <source>
        <dbReference type="Proteomes" id="UP000663870"/>
    </source>
</evidence>
<dbReference type="GO" id="GO:0005506">
    <property type="term" value="F:iron ion binding"/>
    <property type="evidence" value="ECO:0007669"/>
    <property type="project" value="InterPro"/>
</dbReference>
<accession>A0A815KY57</accession>
<evidence type="ECO:0000256" key="1">
    <source>
        <dbReference type="ARBA" id="ARBA00001971"/>
    </source>
</evidence>
<dbReference type="Gene3D" id="1.10.630.10">
    <property type="entry name" value="Cytochrome P450"/>
    <property type="match status" value="1"/>
</dbReference>
<evidence type="ECO:0000256" key="6">
    <source>
        <dbReference type="ARBA" id="ARBA00023004"/>
    </source>
</evidence>
<reference evidence="8" key="1">
    <citation type="submission" date="2021-02" db="EMBL/GenBank/DDBJ databases">
        <authorList>
            <person name="Nowell W R."/>
        </authorList>
    </citation>
    <scope>NUCLEOTIDE SEQUENCE</scope>
</reference>
<protein>
    <recommendedName>
        <fullName evidence="12">Cytochrome P450</fullName>
    </recommendedName>
</protein>
<gene>
    <name evidence="9" type="ORF">JXQ802_LOCUS50913</name>
    <name evidence="8" type="ORF">PYM288_LOCUS34722</name>
</gene>
<dbReference type="InterPro" id="IPR050476">
    <property type="entry name" value="Insect_CytP450_Detox"/>
</dbReference>
<evidence type="ECO:0000256" key="7">
    <source>
        <dbReference type="ARBA" id="ARBA00023033"/>
    </source>
</evidence>
<evidence type="ECO:0000256" key="5">
    <source>
        <dbReference type="ARBA" id="ARBA00023002"/>
    </source>
</evidence>
<evidence type="ECO:0000313" key="10">
    <source>
        <dbReference type="Proteomes" id="UP000663854"/>
    </source>
</evidence>
<evidence type="ECO:0000313" key="9">
    <source>
        <dbReference type="EMBL" id="CAF1623718.1"/>
    </source>
</evidence>
<dbReference type="EMBL" id="CAJNOL010006970">
    <property type="protein sequence ID" value="CAF1623718.1"/>
    <property type="molecule type" value="Genomic_DNA"/>
</dbReference>
<evidence type="ECO:0000256" key="4">
    <source>
        <dbReference type="ARBA" id="ARBA00022723"/>
    </source>
</evidence>
<keyword evidence="5" id="KW-0560">Oxidoreductase</keyword>
<dbReference type="Pfam" id="PF00067">
    <property type="entry name" value="p450"/>
    <property type="match status" value="1"/>
</dbReference>
<dbReference type="InterPro" id="IPR036396">
    <property type="entry name" value="Cyt_P450_sf"/>
</dbReference>
<evidence type="ECO:0000256" key="2">
    <source>
        <dbReference type="ARBA" id="ARBA00010617"/>
    </source>
</evidence>
<name>A0A815KY57_9BILA</name>
<keyword evidence="6" id="KW-0408">Iron</keyword>
<dbReference type="EMBL" id="CAJNOH010005476">
    <property type="protein sequence ID" value="CAF1398962.1"/>
    <property type="molecule type" value="Genomic_DNA"/>
</dbReference>
<dbReference type="PRINTS" id="PR00464">
    <property type="entry name" value="EP450II"/>
</dbReference>
<dbReference type="PANTHER" id="PTHR24292">
    <property type="entry name" value="CYTOCHROME P450"/>
    <property type="match status" value="1"/>
</dbReference>
<keyword evidence="11" id="KW-1185">Reference proteome</keyword>
<comment type="cofactor">
    <cofactor evidence="1">
        <name>heme</name>
        <dbReference type="ChEBI" id="CHEBI:30413"/>
    </cofactor>
</comment>
<keyword evidence="4" id="KW-0479">Metal-binding</keyword>
<dbReference type="PANTHER" id="PTHR24292:SF102">
    <property type="entry name" value="CYTOCHROME P450 FAMILY-RELATED"/>
    <property type="match status" value="1"/>
</dbReference>
<evidence type="ECO:0000256" key="3">
    <source>
        <dbReference type="ARBA" id="ARBA00022617"/>
    </source>
</evidence>
<dbReference type="GO" id="GO:0004497">
    <property type="term" value="F:monooxygenase activity"/>
    <property type="evidence" value="ECO:0007669"/>
    <property type="project" value="UniProtKB-KW"/>
</dbReference>
<sequence length="259" mass="30333">MTINNRHDYFKRLGISGPQHRFFFGHYKDLWSVKSISRQLQEWTRQYSSIYGLFMGTTLMYVVSDVGFLQEVYIKQFSSFHSLNIANILRIEDSESVHLLRASRARWRRQRHVLNPTFSSAKLKLMSTLVHGCIEVMLNKLSQMTNNEHTEIHIYELYKRLTMNVICRCAFGIDTDMQNDINNPYLQISAAVFKIDLNELQFVRLSNLIPILSRPLHHILFGIATICIKLIELIPFLDNYIQEIPNLSLINRVQDVVNL</sequence>
<keyword evidence="7" id="KW-0503">Monooxygenase</keyword>
<dbReference type="AlphaFoldDB" id="A0A815KY57"/>
<dbReference type="GO" id="GO:0016705">
    <property type="term" value="F:oxidoreductase activity, acting on paired donors, with incorporation or reduction of molecular oxygen"/>
    <property type="evidence" value="ECO:0007669"/>
    <property type="project" value="InterPro"/>
</dbReference>
<keyword evidence="3" id="KW-0349">Heme</keyword>
<comment type="similarity">
    <text evidence="2">Belongs to the cytochrome P450 family.</text>
</comment>
<organism evidence="8 10">
    <name type="scientific">Rotaria sordida</name>
    <dbReference type="NCBI Taxonomy" id="392033"/>
    <lineage>
        <taxon>Eukaryota</taxon>
        <taxon>Metazoa</taxon>
        <taxon>Spiralia</taxon>
        <taxon>Gnathifera</taxon>
        <taxon>Rotifera</taxon>
        <taxon>Eurotatoria</taxon>
        <taxon>Bdelloidea</taxon>
        <taxon>Philodinida</taxon>
        <taxon>Philodinidae</taxon>
        <taxon>Rotaria</taxon>
    </lineage>
</organism>
<dbReference type="InterPro" id="IPR001128">
    <property type="entry name" value="Cyt_P450"/>
</dbReference>
<dbReference type="InterPro" id="IPR002402">
    <property type="entry name" value="Cyt_P450_E_grp-II"/>
</dbReference>